<evidence type="ECO:0000256" key="1">
    <source>
        <dbReference type="ARBA" id="ARBA00022723"/>
    </source>
</evidence>
<dbReference type="GeneID" id="56033411"/>
<dbReference type="AlphaFoldDB" id="A0A7D5L3C6"/>
<name>A0A7D5L3C6_9EURY</name>
<keyword evidence="1" id="KW-0479">Metal-binding</keyword>
<dbReference type="Gene3D" id="2.60.40.420">
    <property type="entry name" value="Cupredoxins - blue copper proteins"/>
    <property type="match status" value="1"/>
</dbReference>
<dbReference type="CDD" id="cd00198">
    <property type="entry name" value="vWFA"/>
    <property type="match status" value="1"/>
</dbReference>
<organism evidence="5 6">
    <name type="scientific">Natrinema halophilum</name>
    <dbReference type="NCBI Taxonomy" id="1699371"/>
    <lineage>
        <taxon>Archaea</taxon>
        <taxon>Methanobacteriati</taxon>
        <taxon>Methanobacteriota</taxon>
        <taxon>Stenosarchaea group</taxon>
        <taxon>Halobacteria</taxon>
        <taxon>Halobacteriales</taxon>
        <taxon>Natrialbaceae</taxon>
        <taxon>Natrinema</taxon>
    </lineage>
</organism>
<evidence type="ECO:0000259" key="4">
    <source>
        <dbReference type="PROSITE" id="PS50234"/>
    </source>
</evidence>
<sequence>MGISDVSIHPAIGIARVGNSDQFFIGPEKPWETLEPTGGFKDDTCRVKRQGARFRLFASYDDDRDPTELSTDDVESIEWNVTLANKKATTYPDRRNNLSEWDRISEDEASIKPGTVTVTGGNDRAVVSEDRIVLPRKKDPDELGSFPGMADVSLGEIRTDSHGRLIVLGGKGESDTPHDLSKETFADSDFHNTGWYDDTADGAVTATVKTNEQTFEEIPAWVIVGPPKFAPGIDNMVTLYERLYDVMVEAGYENPPSKPSYTEHIAPVLQRAKEVEWIASPSHATHTGDMEGISAAWDHPVGKTHDVIRNRVFEKLRKPFAFNAHHSGDPAMRISPGTRVVFDWVSYSHDVTVEDQPSGASWTGHPTTENRGFSVSHTFTTEGVYTFYCANHVSPWGMKGAIVVGSDTAADFGDWFTDAPRGGATPTFDGSTADRTGRSKVTVEVGTYVGDMPRIAGDDAHLPETYLELFQQWKDNDYIDDWSSDWDDGPDPPATVTHAGLDRAALENAMGGAFFPGIETGGLIEYLPIDQLPILDPTNYQGPFRLDHDAVDPGDLTKYMAVPWQTDFFACGFGTWWPASRPMEVHPQGRNTEKDWARDLIQSQRGNDTANMVEDWHKLGFVVEQGEEYVEVDRCLKQVPSITLLTTSIDFGDVPHGPMGSRTTKRAIVFEVNAPTADVELEITKQPTEQANIRTPKTRGSVTQTATNEIKTIRFPVEYDTDIGDTDIQATIEISATNSSGKWTIDVTASTIDWETTAVSLVLDRSGSMSESSGDTRTKHDTLQAAAKTFVRSMLDGYGVSLVGYNHEASALQDVREIGTDVSGGTSVRDATIDEIESGLTPSGATSIGDGIKIGRKTLNQVGQYAHESMVVLTDGKENTAPYIADEAGTVDERTFSVGLGKPENTSAPALETLSGNTGGYLLVTGEVDTEDQFRLEKYFLQILSGLTTAEVALDPEGTLQEGEQHRIPFQVTDADTGLDIILLTPYPQVVDFRLETPIGNVIEPWRAHADPAMKWVLGDRVTYYRLSLPAEVDQDRLESDGQWHVIMSIGRPETKPDRDELDELERIVGRRDDETRGAPVLADERQEYEHRLEDVLSVATGVGEGVPGGRGGGRRVNKRSAHPDSDPRRTGGRVGLLPARSQLLKALDERFAGPNRVRTGCKTPRHFVSH</sequence>
<dbReference type="KEGG" id="haly:HYG82_08930"/>
<evidence type="ECO:0000313" key="5">
    <source>
        <dbReference type="EMBL" id="QLG48965.1"/>
    </source>
</evidence>
<dbReference type="SUPFAM" id="SSF49503">
    <property type="entry name" value="Cupredoxins"/>
    <property type="match status" value="1"/>
</dbReference>
<dbReference type="PANTHER" id="PTHR10579">
    <property type="entry name" value="CALCIUM-ACTIVATED CHLORIDE CHANNEL REGULATOR"/>
    <property type="match status" value="1"/>
</dbReference>
<dbReference type="InterPro" id="IPR051266">
    <property type="entry name" value="CLCR"/>
</dbReference>
<dbReference type="InterPro" id="IPR002035">
    <property type="entry name" value="VWF_A"/>
</dbReference>
<dbReference type="InterPro" id="IPR041173">
    <property type="entry name" value="LodA_C"/>
</dbReference>
<feature type="compositionally biased region" description="Gly residues" evidence="3">
    <location>
        <begin position="1103"/>
        <end position="1112"/>
    </location>
</feature>
<dbReference type="PROSITE" id="PS50234">
    <property type="entry name" value="VWFA"/>
    <property type="match status" value="1"/>
</dbReference>
<keyword evidence="6" id="KW-1185">Reference proteome</keyword>
<dbReference type="InterPro" id="IPR000923">
    <property type="entry name" value="BlueCu_1"/>
</dbReference>
<dbReference type="InterPro" id="IPR008972">
    <property type="entry name" value="Cupredoxin"/>
</dbReference>
<dbReference type="GO" id="GO:0009055">
    <property type="term" value="F:electron transfer activity"/>
    <property type="evidence" value="ECO:0007669"/>
    <property type="project" value="InterPro"/>
</dbReference>
<dbReference type="Proteomes" id="UP000509241">
    <property type="component" value="Chromosome"/>
</dbReference>
<evidence type="ECO:0000313" key="6">
    <source>
        <dbReference type="Proteomes" id="UP000509241"/>
    </source>
</evidence>
<dbReference type="EMBL" id="CP058601">
    <property type="protein sequence ID" value="QLG48965.1"/>
    <property type="molecule type" value="Genomic_DNA"/>
</dbReference>
<dbReference type="SMART" id="SM00327">
    <property type="entry name" value="VWA"/>
    <property type="match status" value="1"/>
</dbReference>
<dbReference type="RefSeq" id="WP_179260701.1">
    <property type="nucleotide sequence ID" value="NZ_CP058601.1"/>
</dbReference>
<keyword evidence="2" id="KW-0186">Copper</keyword>
<dbReference type="GO" id="GO:0005507">
    <property type="term" value="F:copper ion binding"/>
    <property type="evidence" value="ECO:0007669"/>
    <property type="project" value="InterPro"/>
</dbReference>
<dbReference type="InterPro" id="IPR041168">
    <property type="entry name" value="LodA_N"/>
</dbReference>
<gene>
    <name evidence="5" type="ORF">HYG82_08930</name>
</gene>
<feature type="domain" description="VWFA" evidence="4">
    <location>
        <begin position="758"/>
        <end position="944"/>
    </location>
</feature>
<dbReference type="Pfam" id="PF13519">
    <property type="entry name" value="VWA_2"/>
    <property type="match status" value="1"/>
</dbReference>
<dbReference type="OrthoDB" id="322082at28890"/>
<dbReference type="PANTHER" id="PTHR10579:SF43">
    <property type="entry name" value="ZINC FINGER (C3HC4-TYPE RING FINGER) FAMILY PROTEIN"/>
    <property type="match status" value="1"/>
</dbReference>
<accession>A0A7D5L3C6</accession>
<dbReference type="SUPFAM" id="SSF53300">
    <property type="entry name" value="vWA-like"/>
    <property type="match status" value="1"/>
</dbReference>
<reference evidence="5 6" key="1">
    <citation type="submission" date="2020-07" db="EMBL/GenBank/DDBJ databases">
        <authorList>
            <person name="Cui H."/>
        </authorList>
    </citation>
    <scope>NUCLEOTIDE SEQUENCE [LARGE SCALE GENOMIC DNA]</scope>
    <source>
        <strain evidence="5 6">YPL8</strain>
    </source>
</reference>
<evidence type="ECO:0000256" key="2">
    <source>
        <dbReference type="ARBA" id="ARBA00023008"/>
    </source>
</evidence>
<dbReference type="Pfam" id="PF18417">
    <property type="entry name" value="LodA_C"/>
    <property type="match status" value="1"/>
</dbReference>
<proteinExistence type="predicted"/>
<feature type="region of interest" description="Disordered" evidence="3">
    <location>
        <begin position="1102"/>
        <end position="1137"/>
    </location>
</feature>
<dbReference type="Gene3D" id="3.40.50.410">
    <property type="entry name" value="von Willebrand factor, type A domain"/>
    <property type="match status" value="1"/>
</dbReference>
<dbReference type="InterPro" id="IPR036465">
    <property type="entry name" value="vWFA_dom_sf"/>
</dbReference>
<dbReference type="Pfam" id="PF00127">
    <property type="entry name" value="Copper-bind"/>
    <property type="match status" value="1"/>
</dbReference>
<protein>
    <submittedName>
        <fullName evidence="5">VWA domain-containing protein</fullName>
    </submittedName>
</protein>
<dbReference type="Pfam" id="PF17990">
    <property type="entry name" value="LodA_N"/>
    <property type="match status" value="1"/>
</dbReference>
<evidence type="ECO:0000256" key="3">
    <source>
        <dbReference type="SAM" id="MobiDB-lite"/>
    </source>
</evidence>